<gene>
    <name evidence="1" type="ORF">Cboi01_000042300</name>
</gene>
<keyword evidence="2" id="KW-1185">Reference proteome</keyword>
<evidence type="ECO:0000313" key="1">
    <source>
        <dbReference type="EMBL" id="GME87534.1"/>
    </source>
</evidence>
<organism evidence="1 2">
    <name type="scientific">Candida boidinii</name>
    <name type="common">Yeast</name>
    <dbReference type="NCBI Taxonomy" id="5477"/>
    <lineage>
        <taxon>Eukaryota</taxon>
        <taxon>Fungi</taxon>
        <taxon>Dikarya</taxon>
        <taxon>Ascomycota</taxon>
        <taxon>Saccharomycotina</taxon>
        <taxon>Pichiomycetes</taxon>
        <taxon>Pichiales</taxon>
        <taxon>Pichiaceae</taxon>
        <taxon>Ogataea</taxon>
        <taxon>Ogataea/Candida clade</taxon>
    </lineage>
</organism>
<evidence type="ECO:0000313" key="2">
    <source>
        <dbReference type="Proteomes" id="UP001165101"/>
    </source>
</evidence>
<sequence length="1265" mass="142370">MTVPYSVNDIILQRSQQKTSIHRISWSKQGHIAYANPDFENDPNNNLYITYMECINGKSWQLAPPTKFTITDKYHNNNNSNSTSDSNSDNKGNNNNNKKSSSLLSIKNSSNSSSSAITATSPSSSSSSSSRVFPNNLNYISFSITGWDLFLADEYGHVSILVTGIKKTTFTHPSPSKDSTNSDGNTPSDGNKKTSNGTNGNTNPSIPNSPPQAPSITSVQYSRTSFNSAEIIYKDSNDPNTNTTSPLDPNPIVEMKWLNMDKSVIANIPAVRVPAVKEPAVLNGAASQLGSAYEDASGYYYSYNVHQYRSYGAMHPLATKQACIGVRRKGEVCLWYQEDHGIEYKRISGSLLREDEIKNGVQISLAGIGFQKDGRIIIVAYCDRTKSVHFYSVVINWSFLLLAVKQLQKNATYRVPDNERIPPKLLIRKLFKQDIENVDATGLQKLTHIQVVSPNYYSKTELDILFAFENIRVNTDEPIRTKLVRYQLDEKEIDAGLHSAFITIAQRRGIENAGKPSSSTDVKTSKEFVLKFVQELKFNESIVSFDVANLEMVVSITFANGKVKIFDRIDLKPSKNIFTKKSNSDEEIISENNISKLNSIDKSTTMSDGNNINKNTNGENKNLFLSSIEKKNISVKEENESSTKIPLKSQPVLLPPTIGSLFDAGFEFPRCDFQPIYTKLSPNYCCYVALPAKGSKLYIKCAETVIDENNLPPNRKGLLLSTTAAFALKHTGACYLGASADDLFATIRNELEKSKITISPDYSFKLMNSILQESQRAINITVDIAPDSADKMIQSQPLQRILNLQLTLGTNYKWRRDKSGKIAWSIINLRYVASSVMYTIHTVYQNMQKFVKKGANYPESLEVSKARAECISFALGTIRWCIDYIIELNKELFEISMLFEKYSNEIKNLNNSNKLQIPDILQKRIDESIVLPLILGKIPRSFLLFSIANIKRLFVFVQKFVEKHDPSISGYITQDNPLGAFKYVQDRLMNKKFDKLIPDIKDPLISIPSAPTVESYHRIGSILNNCPVNISTFEKFLSETDIPLRNLGLDQMTSLAIEQQLLNEGTIAKIYIEPLKKLCAVYSASVKKSTDVPELVFYNTDWLHVNKAFDGDDDDDGDDEEYDVDNDGDIKMEQEEDNKRLHDKNKNNNNNLIFKSKEHIKEELPVLLEFTKNLLSKESLDNLIDMNLSPDGYLIDSLRKCLYDTKDFVDEDNCSLMRKCVRCGSVSLNVDDVIISMMGHPSIYSNPMFQHYQRLCFCGGSWTNV</sequence>
<name>A0ACB5TFF6_CANBO</name>
<accession>A0ACB5TFF6</accession>
<reference evidence="1" key="1">
    <citation type="submission" date="2023-04" db="EMBL/GenBank/DDBJ databases">
        <title>Candida boidinii NBRC 1967.</title>
        <authorList>
            <person name="Ichikawa N."/>
            <person name="Sato H."/>
            <person name="Tonouchi N."/>
        </authorList>
    </citation>
    <scope>NUCLEOTIDE SEQUENCE</scope>
    <source>
        <strain evidence="1">NBRC 1967</strain>
    </source>
</reference>
<dbReference type="EMBL" id="BSXV01000109">
    <property type="protein sequence ID" value="GME87534.1"/>
    <property type="molecule type" value="Genomic_DNA"/>
</dbReference>
<comment type="caution">
    <text evidence="1">The sequence shown here is derived from an EMBL/GenBank/DDBJ whole genome shotgun (WGS) entry which is preliminary data.</text>
</comment>
<protein>
    <submittedName>
        <fullName evidence="1">Unnamed protein product</fullName>
    </submittedName>
</protein>
<dbReference type="Proteomes" id="UP001165101">
    <property type="component" value="Unassembled WGS sequence"/>
</dbReference>
<proteinExistence type="predicted"/>